<gene>
    <name evidence="1" type="ORF">COS21_01355</name>
</gene>
<proteinExistence type="predicted"/>
<comment type="caution">
    <text evidence="1">The sequence shown here is derived from an EMBL/GenBank/DDBJ whole genome shotgun (WGS) entry which is preliminary data.</text>
</comment>
<name>A0A2M7DE88_9BACT</name>
<reference evidence="2" key="1">
    <citation type="submission" date="2017-09" db="EMBL/GenBank/DDBJ databases">
        <title>Depth-based differentiation of microbial function through sediment-hosted aquifers and enrichment of novel symbionts in the deep terrestrial subsurface.</title>
        <authorList>
            <person name="Probst A.J."/>
            <person name="Ladd B."/>
            <person name="Jarett J.K."/>
            <person name="Geller-Mcgrath D.E."/>
            <person name="Sieber C.M.K."/>
            <person name="Emerson J.B."/>
            <person name="Anantharaman K."/>
            <person name="Thomas B.C."/>
            <person name="Malmstrom R."/>
            <person name="Stieglmeier M."/>
            <person name="Klingl A."/>
            <person name="Woyke T."/>
            <person name="Ryan C.M."/>
            <person name="Banfield J.F."/>
        </authorList>
    </citation>
    <scope>NUCLEOTIDE SEQUENCE [LARGE SCALE GENOMIC DNA]</scope>
</reference>
<evidence type="ECO:0000313" key="1">
    <source>
        <dbReference type="EMBL" id="PIV47169.1"/>
    </source>
</evidence>
<dbReference type="AlphaFoldDB" id="A0A2M7DE88"/>
<dbReference type="Proteomes" id="UP000229030">
    <property type="component" value="Unassembled WGS sequence"/>
</dbReference>
<sequence>MKIGESKAIKAEFDGLNDFVSAKQFNYGTEKETRALIRSYPKRFGLSKKEILAELKNFVNKKLTACPLAVKPTVKQKYAKIIISEEFV</sequence>
<organism evidence="1 2">
    <name type="scientific">bacterium (Candidatus Gribaldobacteria) CG02_land_8_20_14_3_00_41_15</name>
    <dbReference type="NCBI Taxonomy" id="2014270"/>
    <lineage>
        <taxon>Bacteria</taxon>
        <taxon>Candidatus Gribaldobacteria</taxon>
    </lineage>
</organism>
<dbReference type="EMBL" id="PETV01000042">
    <property type="protein sequence ID" value="PIV47169.1"/>
    <property type="molecule type" value="Genomic_DNA"/>
</dbReference>
<protein>
    <submittedName>
        <fullName evidence="1">Uncharacterized protein</fullName>
    </submittedName>
</protein>
<accession>A0A2M7DE88</accession>
<evidence type="ECO:0000313" key="2">
    <source>
        <dbReference type="Proteomes" id="UP000229030"/>
    </source>
</evidence>